<dbReference type="InterPro" id="IPR001624">
    <property type="entry name" value="FliE"/>
</dbReference>
<evidence type="ECO:0000256" key="4">
    <source>
        <dbReference type="ARBA" id="ARBA00023143"/>
    </source>
</evidence>
<dbReference type="HAMAP" id="MF_00724">
    <property type="entry name" value="FliE"/>
    <property type="match status" value="1"/>
</dbReference>
<keyword evidence="6" id="KW-0282">Flagellum</keyword>
<dbReference type="Proteomes" id="UP001366060">
    <property type="component" value="Unassembled WGS sequence"/>
</dbReference>
<dbReference type="EMBL" id="JBAKBA010000003">
    <property type="protein sequence ID" value="MEL0657941.1"/>
    <property type="molecule type" value="Genomic_DNA"/>
</dbReference>
<protein>
    <recommendedName>
        <fullName evidence="3 5">Flagellar hook-basal body complex protein FliE</fullName>
    </recommendedName>
</protein>
<keyword evidence="6" id="KW-0969">Cilium</keyword>
<keyword evidence="7" id="KW-1185">Reference proteome</keyword>
<comment type="subcellular location">
    <subcellularLocation>
        <location evidence="1 5">Bacterial flagellum basal body</location>
    </subcellularLocation>
</comment>
<evidence type="ECO:0000256" key="1">
    <source>
        <dbReference type="ARBA" id="ARBA00004117"/>
    </source>
</evidence>
<sequence>MNINAASMFQELQTQSLEAKGLNNELSTKATNPAPADFSAMLKQAIDNVNGLQQSSSTLRNSFEMGDQNVSLSDVMIASNKSGLAFDATVQVRNKMVEAYKEVMSMPV</sequence>
<evidence type="ECO:0000313" key="7">
    <source>
        <dbReference type="Proteomes" id="UP001366060"/>
    </source>
</evidence>
<proteinExistence type="inferred from homology"/>
<dbReference type="Pfam" id="PF02049">
    <property type="entry name" value="FliE"/>
    <property type="match status" value="1"/>
</dbReference>
<reference evidence="6 7" key="1">
    <citation type="submission" date="2024-02" db="EMBL/GenBank/DDBJ databases">
        <title>Bacteria isolated from the canopy kelp, Nereocystis luetkeana.</title>
        <authorList>
            <person name="Pfister C.A."/>
            <person name="Younker I.T."/>
            <person name="Light S.H."/>
        </authorList>
    </citation>
    <scope>NUCLEOTIDE SEQUENCE [LARGE SCALE GENOMIC DNA]</scope>
    <source>
        <strain evidence="6 7">TI.2.07</strain>
    </source>
</reference>
<dbReference type="PANTHER" id="PTHR34653:SF1">
    <property type="entry name" value="FLAGELLAR HOOK-BASAL BODY COMPLEX PROTEIN FLIE"/>
    <property type="match status" value="1"/>
</dbReference>
<keyword evidence="4 5" id="KW-0975">Bacterial flagellum</keyword>
<name>A0ABU9H822_9GAMM</name>
<evidence type="ECO:0000256" key="2">
    <source>
        <dbReference type="ARBA" id="ARBA00009272"/>
    </source>
</evidence>
<keyword evidence="6" id="KW-0966">Cell projection</keyword>
<organism evidence="6 7">
    <name type="scientific">Psychromonas arctica</name>
    <dbReference type="NCBI Taxonomy" id="168275"/>
    <lineage>
        <taxon>Bacteria</taxon>
        <taxon>Pseudomonadati</taxon>
        <taxon>Pseudomonadota</taxon>
        <taxon>Gammaproteobacteria</taxon>
        <taxon>Alteromonadales</taxon>
        <taxon>Psychromonadaceae</taxon>
        <taxon>Psychromonas</taxon>
    </lineage>
</organism>
<comment type="caution">
    <text evidence="6">The sequence shown here is derived from an EMBL/GenBank/DDBJ whole genome shotgun (WGS) entry which is preliminary data.</text>
</comment>
<evidence type="ECO:0000313" key="6">
    <source>
        <dbReference type="EMBL" id="MEL0657941.1"/>
    </source>
</evidence>
<dbReference type="PRINTS" id="PR01006">
    <property type="entry name" value="FLGHOOKFLIE"/>
</dbReference>
<dbReference type="PANTHER" id="PTHR34653">
    <property type="match status" value="1"/>
</dbReference>
<accession>A0ABU9H822</accession>
<comment type="similarity">
    <text evidence="2 5">Belongs to the FliE family.</text>
</comment>
<evidence type="ECO:0000256" key="5">
    <source>
        <dbReference type="HAMAP-Rule" id="MF_00724"/>
    </source>
</evidence>
<gene>
    <name evidence="5 6" type="primary">fliE</name>
    <name evidence="6" type="ORF">V6255_02215</name>
</gene>
<evidence type="ECO:0000256" key="3">
    <source>
        <dbReference type="ARBA" id="ARBA00018024"/>
    </source>
</evidence>
<dbReference type="RefSeq" id="WP_341626679.1">
    <property type="nucleotide sequence ID" value="NZ_JBAKBA010000003.1"/>
</dbReference>
<dbReference type="NCBIfam" id="TIGR00205">
    <property type="entry name" value="fliE"/>
    <property type="match status" value="1"/>
</dbReference>